<feature type="signal peptide" evidence="1">
    <location>
        <begin position="1"/>
        <end position="30"/>
    </location>
</feature>
<reference evidence="3 4" key="1">
    <citation type="journal article" date="2013" name="Int. J. Syst. Evol. Microbiol.">
        <title>Hoeflea suaedae sp. nov., an endophytic bacterium isolated from the root of the halophyte Suaeda maritima.</title>
        <authorList>
            <person name="Chung E.J."/>
            <person name="Park J.A."/>
            <person name="Pramanik P."/>
            <person name="Bibi F."/>
            <person name="Jeon C.O."/>
            <person name="Chung Y.R."/>
        </authorList>
    </citation>
    <scope>NUCLEOTIDE SEQUENCE [LARGE SCALE GENOMIC DNA]</scope>
    <source>
        <strain evidence="3 4">YC6898</strain>
    </source>
</reference>
<feature type="chain" id="PRO_5020979422" evidence="1">
    <location>
        <begin position="31"/>
        <end position="151"/>
    </location>
</feature>
<sequence length="151" mass="15661">MNHTRRQMLAFTAGAAGMAAFGFSALPALADADATQKAIDEFAAGATPAEGRISLTAPEIAENGNTVPISVEVESAMSGDDLCESVMILADGNPNPDVCTFRFSELSGAATATTRMRLAKTQNVIALARMKDGTVYMDRKEVKVTIGGCGG</sequence>
<dbReference type="PIRSF" id="PIRSF010312">
    <property type="entry name" value="Sulphur_oxidation_SoxY"/>
    <property type="match status" value="1"/>
</dbReference>
<protein>
    <submittedName>
        <fullName evidence="3">Thiosulfate oxidation carrier protein SoxY</fullName>
    </submittedName>
</protein>
<keyword evidence="4" id="KW-1185">Reference proteome</keyword>
<evidence type="ECO:0000256" key="1">
    <source>
        <dbReference type="SAM" id="SignalP"/>
    </source>
</evidence>
<evidence type="ECO:0000313" key="3">
    <source>
        <dbReference type="EMBL" id="TDH36312.1"/>
    </source>
</evidence>
<dbReference type="InterPro" id="IPR032711">
    <property type="entry name" value="SoxY"/>
</dbReference>
<dbReference type="RefSeq" id="WP_133285009.1">
    <property type="nucleotide sequence ID" value="NZ_SMSI01000002.1"/>
</dbReference>
<dbReference type="OrthoDB" id="9804570at2"/>
<proteinExistence type="predicted"/>
<name>A0A4V3A765_9HYPH</name>
<accession>A0A4V3A765</accession>
<dbReference type="InterPro" id="IPR016568">
    <property type="entry name" value="Sulphur_oxidation_SoxY"/>
</dbReference>
<organism evidence="3 4">
    <name type="scientific">Pseudohoeflea suaedae</name>
    <dbReference type="NCBI Taxonomy" id="877384"/>
    <lineage>
        <taxon>Bacteria</taxon>
        <taxon>Pseudomonadati</taxon>
        <taxon>Pseudomonadota</taxon>
        <taxon>Alphaproteobacteria</taxon>
        <taxon>Hyphomicrobiales</taxon>
        <taxon>Rhizobiaceae</taxon>
        <taxon>Pseudohoeflea</taxon>
    </lineage>
</organism>
<evidence type="ECO:0000313" key="4">
    <source>
        <dbReference type="Proteomes" id="UP000295131"/>
    </source>
</evidence>
<feature type="domain" description="Ig-like SoxY" evidence="2">
    <location>
        <begin position="46"/>
        <end position="149"/>
    </location>
</feature>
<gene>
    <name evidence="3" type="primary">soxY</name>
    <name evidence="3" type="ORF">E2A64_13655</name>
</gene>
<dbReference type="Proteomes" id="UP000295131">
    <property type="component" value="Unassembled WGS sequence"/>
</dbReference>
<dbReference type="InterPro" id="IPR038162">
    <property type="entry name" value="SoxY_sf"/>
</dbReference>
<dbReference type="Gene3D" id="2.60.40.2470">
    <property type="entry name" value="SoxY domain"/>
    <property type="match status" value="1"/>
</dbReference>
<dbReference type="PROSITE" id="PS51318">
    <property type="entry name" value="TAT"/>
    <property type="match status" value="1"/>
</dbReference>
<dbReference type="EMBL" id="SMSI01000002">
    <property type="protein sequence ID" value="TDH36312.1"/>
    <property type="molecule type" value="Genomic_DNA"/>
</dbReference>
<keyword evidence="1" id="KW-0732">Signal</keyword>
<dbReference type="NCBIfam" id="TIGR04488">
    <property type="entry name" value="SoxY_true_GGCGG"/>
    <property type="match status" value="1"/>
</dbReference>
<dbReference type="AlphaFoldDB" id="A0A4V3A765"/>
<dbReference type="InterPro" id="IPR006311">
    <property type="entry name" value="TAT_signal"/>
</dbReference>
<comment type="caution">
    <text evidence="3">The sequence shown here is derived from an EMBL/GenBank/DDBJ whole genome shotgun (WGS) entry which is preliminary data.</text>
</comment>
<evidence type="ECO:0000259" key="2">
    <source>
        <dbReference type="Pfam" id="PF13501"/>
    </source>
</evidence>
<dbReference type="Pfam" id="PF13501">
    <property type="entry name" value="SoxY"/>
    <property type="match status" value="1"/>
</dbReference>